<dbReference type="EMBL" id="JANQDX010000007">
    <property type="protein sequence ID" value="KAL0921714.1"/>
    <property type="molecule type" value="Genomic_DNA"/>
</dbReference>
<gene>
    <name evidence="2" type="ORF">M5K25_008815</name>
</gene>
<accession>A0ABD0V9P3</accession>
<organism evidence="2 3">
    <name type="scientific">Dendrobium thyrsiflorum</name>
    <name type="common">Pinecone-like raceme dendrobium</name>
    <name type="synonym">Orchid</name>
    <dbReference type="NCBI Taxonomy" id="117978"/>
    <lineage>
        <taxon>Eukaryota</taxon>
        <taxon>Viridiplantae</taxon>
        <taxon>Streptophyta</taxon>
        <taxon>Embryophyta</taxon>
        <taxon>Tracheophyta</taxon>
        <taxon>Spermatophyta</taxon>
        <taxon>Magnoliopsida</taxon>
        <taxon>Liliopsida</taxon>
        <taxon>Asparagales</taxon>
        <taxon>Orchidaceae</taxon>
        <taxon>Epidendroideae</taxon>
        <taxon>Malaxideae</taxon>
        <taxon>Dendrobiinae</taxon>
        <taxon>Dendrobium</taxon>
    </lineage>
</organism>
<dbReference type="InterPro" id="IPR034751">
    <property type="entry name" value="Yippee"/>
</dbReference>
<name>A0ABD0V9P3_DENTH</name>
<keyword evidence="3" id="KW-1185">Reference proteome</keyword>
<comment type="caution">
    <text evidence="2">The sequence shown here is derived from an EMBL/GenBank/DDBJ whole genome shotgun (WGS) entry which is preliminary data.</text>
</comment>
<protein>
    <recommendedName>
        <fullName evidence="1">Yippee domain-containing protein</fullName>
    </recommendedName>
</protein>
<dbReference type="PROSITE" id="PS51792">
    <property type="entry name" value="YIPPEE"/>
    <property type="match status" value="1"/>
</dbReference>
<evidence type="ECO:0000313" key="2">
    <source>
        <dbReference type="EMBL" id="KAL0921714.1"/>
    </source>
</evidence>
<feature type="domain" description="Yippee" evidence="1">
    <location>
        <begin position="13"/>
        <end position="97"/>
    </location>
</feature>
<dbReference type="Proteomes" id="UP001552299">
    <property type="component" value="Unassembled WGS sequence"/>
</dbReference>
<dbReference type="InterPro" id="IPR039058">
    <property type="entry name" value="Yippee_fam"/>
</dbReference>
<dbReference type="PANTHER" id="PTHR13848">
    <property type="entry name" value="PROTEIN YIPPEE-LIKE CG15309-RELATED"/>
    <property type="match status" value="1"/>
</dbReference>
<evidence type="ECO:0000259" key="1">
    <source>
        <dbReference type="PROSITE" id="PS51792"/>
    </source>
</evidence>
<sequence>MGLLFVETLPGPKVFKCKLCKVDSASQDEIVSKDFQGRVNVCLGPNEDRHLLSGLHTVNDVHCSSCQQILGWRYLVEEKNFYAAHINLLLGSLRLPTKRVRKHMRKVRNTRKASTFLRKPR</sequence>
<dbReference type="AlphaFoldDB" id="A0ABD0V9P3"/>
<reference evidence="2 3" key="1">
    <citation type="journal article" date="2024" name="Plant Biotechnol. J.">
        <title>Dendrobium thyrsiflorum genome and its molecular insights into genes involved in important horticultural traits.</title>
        <authorList>
            <person name="Chen B."/>
            <person name="Wang J.Y."/>
            <person name="Zheng P.J."/>
            <person name="Li K.L."/>
            <person name="Liang Y.M."/>
            <person name="Chen X.F."/>
            <person name="Zhang C."/>
            <person name="Zhao X."/>
            <person name="He X."/>
            <person name="Zhang G.Q."/>
            <person name="Liu Z.J."/>
            <person name="Xu Q."/>
        </authorList>
    </citation>
    <scope>NUCLEOTIDE SEQUENCE [LARGE SCALE GENOMIC DNA]</scope>
    <source>
        <strain evidence="2">GZMU011</strain>
    </source>
</reference>
<proteinExistence type="predicted"/>
<evidence type="ECO:0000313" key="3">
    <source>
        <dbReference type="Proteomes" id="UP001552299"/>
    </source>
</evidence>